<protein>
    <recommendedName>
        <fullName evidence="4">Natural product</fullName>
    </recommendedName>
</protein>
<evidence type="ECO:0000313" key="2">
    <source>
        <dbReference type="EMBL" id="MFC4198660.1"/>
    </source>
</evidence>
<comment type="caution">
    <text evidence="2">The sequence shown here is derived from an EMBL/GenBank/DDBJ whole genome shotgun (WGS) entry which is preliminary data.</text>
</comment>
<evidence type="ECO:0000256" key="1">
    <source>
        <dbReference type="SAM" id="MobiDB-lite"/>
    </source>
</evidence>
<feature type="compositionally biased region" description="Polar residues" evidence="1">
    <location>
        <begin position="28"/>
        <end position="39"/>
    </location>
</feature>
<dbReference type="RefSeq" id="WP_378962683.1">
    <property type="nucleotide sequence ID" value="NZ_JBHRXC010000016.1"/>
</dbReference>
<organism evidence="2 3">
    <name type="scientific">Pedobacter jamesrossensis</name>
    <dbReference type="NCBI Taxonomy" id="1908238"/>
    <lineage>
        <taxon>Bacteria</taxon>
        <taxon>Pseudomonadati</taxon>
        <taxon>Bacteroidota</taxon>
        <taxon>Sphingobacteriia</taxon>
        <taxon>Sphingobacteriales</taxon>
        <taxon>Sphingobacteriaceae</taxon>
        <taxon>Pedobacter</taxon>
    </lineage>
</organism>
<name>A0ABV8NNR7_9SPHI</name>
<gene>
    <name evidence="2" type="ORF">ACFOUY_18285</name>
</gene>
<evidence type="ECO:0000313" key="3">
    <source>
        <dbReference type="Proteomes" id="UP001595792"/>
    </source>
</evidence>
<accession>A0ABV8NNR7</accession>
<keyword evidence="3" id="KW-1185">Reference proteome</keyword>
<reference evidence="3" key="1">
    <citation type="journal article" date="2019" name="Int. J. Syst. Evol. Microbiol.">
        <title>The Global Catalogue of Microorganisms (GCM) 10K type strain sequencing project: providing services to taxonomists for standard genome sequencing and annotation.</title>
        <authorList>
            <consortium name="The Broad Institute Genomics Platform"/>
            <consortium name="The Broad Institute Genome Sequencing Center for Infectious Disease"/>
            <person name="Wu L."/>
            <person name="Ma J."/>
        </authorList>
    </citation>
    <scope>NUCLEOTIDE SEQUENCE [LARGE SCALE GENOMIC DNA]</scope>
    <source>
        <strain evidence="3">CCM 8689</strain>
    </source>
</reference>
<feature type="region of interest" description="Disordered" evidence="1">
    <location>
        <begin position="28"/>
        <end position="50"/>
    </location>
</feature>
<dbReference type="EMBL" id="JBHSBY010000141">
    <property type="protein sequence ID" value="MFC4198660.1"/>
    <property type="molecule type" value="Genomic_DNA"/>
</dbReference>
<dbReference type="Proteomes" id="UP001595792">
    <property type="component" value="Unassembled WGS sequence"/>
</dbReference>
<evidence type="ECO:0008006" key="4">
    <source>
        <dbReference type="Google" id="ProtNLM"/>
    </source>
</evidence>
<proteinExistence type="predicted"/>
<sequence length="60" mass="6611">MKTNKLEKKVQFIFKRKPVEHLTKQQMQTVKGGNGTQKATDGPSVDPGCTIVQIPTQTGI</sequence>